<gene>
    <name evidence="1" type="ORF">CDES_09710</name>
</gene>
<dbReference type="Proteomes" id="UP000068067">
    <property type="component" value="Chromosome"/>
</dbReference>
<organism evidence="1 2">
    <name type="scientific">Corynebacterium deserti GIMN1.010</name>
    <dbReference type="NCBI Taxonomy" id="931089"/>
    <lineage>
        <taxon>Bacteria</taxon>
        <taxon>Bacillati</taxon>
        <taxon>Actinomycetota</taxon>
        <taxon>Actinomycetes</taxon>
        <taxon>Mycobacteriales</taxon>
        <taxon>Corynebacteriaceae</taxon>
        <taxon>Corynebacterium</taxon>
    </lineage>
</organism>
<proteinExistence type="predicted"/>
<dbReference type="KEGG" id="cdx:CDES_09710"/>
<dbReference type="EMBL" id="CP009220">
    <property type="protein sequence ID" value="ALC06327.1"/>
    <property type="molecule type" value="Genomic_DNA"/>
</dbReference>
<dbReference type="AlphaFoldDB" id="A0A0M4CGY0"/>
<dbReference type="InterPro" id="IPR011989">
    <property type="entry name" value="ARM-like"/>
</dbReference>
<dbReference type="STRING" id="931089.CDES_09710"/>
<accession>A0A0M4CGY0</accession>
<sequence>MTLAESALIEVHINAEGALAWALVARGLVSKDPAVRFRAARIVAGAGDPQVAELLVPLLADDFAGVRAEAALALARFSAPEQCRSSSGWL</sequence>
<name>A0A0M4CGY0_9CORY</name>
<dbReference type="Pfam" id="PF13646">
    <property type="entry name" value="HEAT_2"/>
    <property type="match status" value="1"/>
</dbReference>
<dbReference type="SUPFAM" id="SSF48371">
    <property type="entry name" value="ARM repeat"/>
    <property type="match status" value="1"/>
</dbReference>
<protein>
    <recommendedName>
        <fullName evidence="3">HEAT repeat domain-containing protein</fullName>
    </recommendedName>
</protein>
<dbReference type="InterPro" id="IPR016024">
    <property type="entry name" value="ARM-type_fold"/>
</dbReference>
<dbReference type="PATRIC" id="fig|931089.4.peg.1960"/>
<evidence type="ECO:0000313" key="2">
    <source>
        <dbReference type="Proteomes" id="UP000068067"/>
    </source>
</evidence>
<evidence type="ECO:0000313" key="1">
    <source>
        <dbReference type="EMBL" id="ALC06327.1"/>
    </source>
</evidence>
<reference evidence="1 2" key="1">
    <citation type="submission" date="2014-08" db="EMBL/GenBank/DDBJ databases">
        <title>Complete genome sequence of Corynebacterium deserti GIMN1.010 (=DSM 45689), isolated from desert sand in western China.</title>
        <authorList>
            <person name="Ruckert C."/>
            <person name="Albersmeier A."/>
            <person name="Kalinowski J."/>
        </authorList>
    </citation>
    <scope>NUCLEOTIDE SEQUENCE [LARGE SCALE GENOMIC DNA]</scope>
    <source>
        <strain evidence="1 2">GIMN1.010</strain>
    </source>
</reference>
<evidence type="ECO:0008006" key="3">
    <source>
        <dbReference type="Google" id="ProtNLM"/>
    </source>
</evidence>
<keyword evidence="2" id="KW-1185">Reference proteome</keyword>
<dbReference type="Gene3D" id="1.25.10.10">
    <property type="entry name" value="Leucine-rich Repeat Variant"/>
    <property type="match status" value="1"/>
</dbReference>